<accession>C6XUP3</accession>
<dbReference type="Pfam" id="PF19572">
    <property type="entry name" value="PorV"/>
    <property type="match status" value="1"/>
</dbReference>
<dbReference type="SUPFAM" id="SSF56935">
    <property type="entry name" value="Porins"/>
    <property type="match status" value="1"/>
</dbReference>
<dbReference type="Proteomes" id="UP000000852">
    <property type="component" value="Chromosome"/>
</dbReference>
<sequence>MKPTIYLTVFYAVCMVCCCQKSFGQQDNRVVSTGAGFLLLSPDARNAGVAEAGTGLTADANSAFINAAKLMFADKMGISVSYTPWMKELSKDSHLGYITAYRHLNEREAIGLSIKYLDLGMINFRNEAGEMLQQYKANEFAIDASYSRKFGENFAIALTGRYFQSDIGSGTYNNLLLKKTDAFAADIAFYSDKDTPSGKYGRRFAWGLALSNIGTKLKYNEVQTTFMPMNLRIGAGYTLYATPENSLTVLLDVNKLLAPTPPKYKTDLDGNPTSQIEKGKDPNRSVASSLFTSFYDAPGGFKEEMSEFTIAGGLEFSYYSQFFIRTGYFYEDPEKGNRQHFAAGLGFVARPIRVDLSYIFPSAERYVMRNTMKFTLSYNLSKR</sequence>
<gene>
    <name evidence="3" type="ordered locus">Phep_1682</name>
</gene>
<organism evidence="3 4">
    <name type="scientific">Pedobacter heparinus (strain ATCC 13125 / DSM 2366 / CIP 104194 / JCM 7457 / NBRC 12017 / NCIMB 9290 / NRRL B-14731 / HIM 762-3)</name>
    <dbReference type="NCBI Taxonomy" id="485917"/>
    <lineage>
        <taxon>Bacteria</taxon>
        <taxon>Pseudomonadati</taxon>
        <taxon>Bacteroidota</taxon>
        <taxon>Sphingobacteriia</taxon>
        <taxon>Sphingobacteriales</taxon>
        <taxon>Sphingobacteriaceae</taxon>
        <taxon>Pedobacter</taxon>
    </lineage>
</organism>
<evidence type="ECO:0000259" key="2">
    <source>
        <dbReference type="Pfam" id="PF19572"/>
    </source>
</evidence>
<feature type="region of interest" description="Disordered" evidence="1">
    <location>
        <begin position="264"/>
        <end position="284"/>
    </location>
</feature>
<feature type="domain" description="Type IX secretion system protein PorV" evidence="2">
    <location>
        <begin position="25"/>
        <end position="262"/>
    </location>
</feature>
<dbReference type="EMBL" id="CP001681">
    <property type="protein sequence ID" value="ACU03893.1"/>
    <property type="molecule type" value="Genomic_DNA"/>
</dbReference>
<dbReference type="AlphaFoldDB" id="C6XUP3"/>
<proteinExistence type="predicted"/>
<dbReference type="Gene3D" id="2.40.160.60">
    <property type="entry name" value="Outer membrane protein transport protein (OMPP1/FadL/TodX)"/>
    <property type="match status" value="1"/>
</dbReference>
<dbReference type="eggNOG" id="COG2067">
    <property type="taxonomic scope" value="Bacteria"/>
</dbReference>
<dbReference type="STRING" id="485917.Phep_1682"/>
<evidence type="ECO:0000313" key="4">
    <source>
        <dbReference type="Proteomes" id="UP000000852"/>
    </source>
</evidence>
<dbReference type="RefSeq" id="WP_015807507.1">
    <property type="nucleotide sequence ID" value="NC_013061.1"/>
</dbReference>
<name>C6XUP3_PEDHD</name>
<dbReference type="InterPro" id="IPR045741">
    <property type="entry name" value="PorV"/>
</dbReference>
<dbReference type="OrthoDB" id="9758448at2"/>
<evidence type="ECO:0000256" key="1">
    <source>
        <dbReference type="SAM" id="MobiDB-lite"/>
    </source>
</evidence>
<dbReference type="NCBIfam" id="NF033710">
    <property type="entry name" value="T9SS_OM_PorV"/>
    <property type="match status" value="1"/>
</dbReference>
<dbReference type="HOGENOM" id="CLU_058805_1_1_10"/>
<dbReference type="NCBIfam" id="NF033709">
    <property type="entry name" value="PorV_fam"/>
    <property type="match status" value="1"/>
</dbReference>
<evidence type="ECO:0000313" key="3">
    <source>
        <dbReference type="EMBL" id="ACU03893.1"/>
    </source>
</evidence>
<dbReference type="KEGG" id="phe:Phep_1682"/>
<reference evidence="3 4" key="1">
    <citation type="journal article" date="2009" name="Stand. Genomic Sci.">
        <title>Complete genome sequence of Pedobacter heparinus type strain (HIM 762-3).</title>
        <authorList>
            <person name="Han C."/>
            <person name="Spring S."/>
            <person name="Lapidus A."/>
            <person name="Del Rio T.G."/>
            <person name="Tice H."/>
            <person name="Copeland A."/>
            <person name="Cheng J.F."/>
            <person name="Lucas S."/>
            <person name="Chen F."/>
            <person name="Nolan M."/>
            <person name="Bruce D."/>
            <person name="Goodwin L."/>
            <person name="Pitluck S."/>
            <person name="Ivanova N."/>
            <person name="Mavromatis K."/>
            <person name="Mikhailova N."/>
            <person name="Pati A."/>
            <person name="Chen A."/>
            <person name="Palaniappan K."/>
            <person name="Land M."/>
            <person name="Hauser L."/>
            <person name="Chang Y.J."/>
            <person name="Jeffries C.C."/>
            <person name="Saunders E."/>
            <person name="Chertkov O."/>
            <person name="Brettin T."/>
            <person name="Goker M."/>
            <person name="Rohde M."/>
            <person name="Bristow J."/>
            <person name="Eisen J.A."/>
            <person name="Markowitz V."/>
            <person name="Hugenholtz P."/>
            <person name="Kyrpides N.C."/>
            <person name="Klenk H.P."/>
            <person name="Detter J.C."/>
        </authorList>
    </citation>
    <scope>NUCLEOTIDE SEQUENCE [LARGE SCALE GENOMIC DNA]</scope>
    <source>
        <strain evidence="4">ATCC 13125 / DSM 2366 / CIP 104194 / JCM 7457 / NBRC 12017 / NCIMB 9290 / NRRL B-14731 / HIM 762-3</strain>
    </source>
</reference>
<dbReference type="InterPro" id="IPR047799">
    <property type="entry name" value="T9SS_OM_PorV"/>
</dbReference>
<keyword evidence="4" id="KW-1185">Reference proteome</keyword>
<protein>
    <recommendedName>
        <fullName evidence="2">Type IX secretion system protein PorV domain-containing protein</fullName>
    </recommendedName>
</protein>